<evidence type="ECO:0000256" key="2">
    <source>
        <dbReference type="ARBA" id="ARBA00005417"/>
    </source>
</evidence>
<keyword evidence="10" id="KW-1185">Reference proteome</keyword>
<dbReference type="SUPFAM" id="SSF52540">
    <property type="entry name" value="P-loop containing nucleoside triphosphate hydrolases"/>
    <property type="match status" value="1"/>
</dbReference>
<evidence type="ECO:0000256" key="5">
    <source>
        <dbReference type="ARBA" id="ARBA00022741"/>
    </source>
</evidence>
<dbReference type="InterPro" id="IPR003439">
    <property type="entry name" value="ABC_transporter-like_ATP-bd"/>
</dbReference>
<dbReference type="OrthoDB" id="9811169at2"/>
<dbReference type="PROSITE" id="PS00211">
    <property type="entry name" value="ABC_TRANSPORTER_1"/>
    <property type="match status" value="1"/>
</dbReference>
<comment type="similarity">
    <text evidence="2">Belongs to the ABC transporter superfamily.</text>
</comment>
<evidence type="ECO:0000259" key="8">
    <source>
        <dbReference type="PROSITE" id="PS50893"/>
    </source>
</evidence>
<name>W0PFU2_ADVMD</name>
<accession>W0PFU2</accession>
<dbReference type="Gene3D" id="3.40.50.300">
    <property type="entry name" value="P-loop containing nucleotide triphosphate hydrolases"/>
    <property type="match status" value="1"/>
</dbReference>
<comment type="subcellular location">
    <subcellularLocation>
        <location evidence="1">Cell membrane</location>
        <topology evidence="1">Peripheral membrane protein</topology>
    </subcellularLocation>
</comment>
<keyword evidence="6 9" id="KW-0067">ATP-binding</keyword>
<evidence type="ECO:0000256" key="7">
    <source>
        <dbReference type="ARBA" id="ARBA00023136"/>
    </source>
</evidence>
<dbReference type="SMART" id="SM00382">
    <property type="entry name" value="AAA"/>
    <property type="match status" value="1"/>
</dbReference>
<feature type="domain" description="ABC transporter" evidence="8">
    <location>
        <begin position="9"/>
        <end position="252"/>
    </location>
</feature>
<dbReference type="PANTHER" id="PTHR43166:SF35">
    <property type="entry name" value="L-CYSTINE IMPORT ATP-BINDING PROTEIN TCYN"/>
    <property type="match status" value="1"/>
</dbReference>
<dbReference type="InterPro" id="IPR003593">
    <property type="entry name" value="AAA+_ATPase"/>
</dbReference>
<dbReference type="PIRSF" id="PIRSF039085">
    <property type="entry name" value="ABC_ATPase_HisP"/>
    <property type="match status" value="1"/>
</dbReference>
<dbReference type="GO" id="GO:0016887">
    <property type="term" value="F:ATP hydrolysis activity"/>
    <property type="evidence" value="ECO:0007669"/>
    <property type="project" value="InterPro"/>
</dbReference>
<dbReference type="Pfam" id="PF00005">
    <property type="entry name" value="ABC_tran"/>
    <property type="match status" value="1"/>
</dbReference>
<dbReference type="PANTHER" id="PTHR43166">
    <property type="entry name" value="AMINO ACID IMPORT ATP-BINDING PROTEIN"/>
    <property type="match status" value="1"/>
</dbReference>
<organism evidence="9 10">
    <name type="scientific">Advenella mimigardefordensis (strain DSM 17166 / LMG 22922 / DPN7)</name>
    <dbReference type="NCBI Taxonomy" id="1247726"/>
    <lineage>
        <taxon>Bacteria</taxon>
        <taxon>Pseudomonadati</taxon>
        <taxon>Pseudomonadota</taxon>
        <taxon>Betaproteobacteria</taxon>
        <taxon>Burkholderiales</taxon>
        <taxon>Alcaligenaceae</taxon>
    </lineage>
</organism>
<evidence type="ECO:0000313" key="9">
    <source>
        <dbReference type="EMBL" id="AHG65874.1"/>
    </source>
</evidence>
<dbReference type="RefSeq" id="WP_025374577.1">
    <property type="nucleotide sequence ID" value="NZ_CP003915.1"/>
</dbReference>
<dbReference type="EMBL" id="CP003915">
    <property type="protein sequence ID" value="AHG65874.1"/>
    <property type="molecule type" value="Genomic_DNA"/>
</dbReference>
<dbReference type="PATRIC" id="fig|1247726.3.peg.4213"/>
<evidence type="ECO:0000256" key="4">
    <source>
        <dbReference type="ARBA" id="ARBA00022475"/>
    </source>
</evidence>
<evidence type="ECO:0000313" key="10">
    <source>
        <dbReference type="Proteomes" id="UP000019095"/>
    </source>
</evidence>
<evidence type="ECO:0000256" key="1">
    <source>
        <dbReference type="ARBA" id="ARBA00004202"/>
    </source>
</evidence>
<dbReference type="InterPro" id="IPR050086">
    <property type="entry name" value="MetN_ABC_transporter-like"/>
</dbReference>
<dbReference type="PROSITE" id="PS50893">
    <property type="entry name" value="ABC_TRANSPORTER_2"/>
    <property type="match status" value="1"/>
</dbReference>
<dbReference type="InterPro" id="IPR030679">
    <property type="entry name" value="ABC_ATPase_HisP-typ"/>
</dbReference>
<dbReference type="GO" id="GO:0015424">
    <property type="term" value="F:ABC-type amino acid transporter activity"/>
    <property type="evidence" value="ECO:0007669"/>
    <property type="project" value="InterPro"/>
</dbReference>
<sequence>MSIDMNNTVTARGIHKRFGDTKVLHGVDLAVDKGEVVVIMGPSGSGKTTLLRSLNFLEQPDSGMVQIAGIQVNIAENTPYTSRQKKDIEQIRRKSAMVFQSFNLFPHMTAIANVIEGLVSVQGMPVKAAREKGLALLERVGLSHKADAYPAHLSGGQKQRVAIARGLAMDPEVILFDEPTSALDPELRDGVLDVMRDLARDGMTMLVVTHEVRFAKSAANRIIFMEQGAILADCAAETFFSGQTTPRIAQFLGQVR</sequence>
<protein>
    <submittedName>
        <fullName evidence="9">Amino acid ABC transporter ATP-binding protein</fullName>
    </submittedName>
</protein>
<dbReference type="HOGENOM" id="CLU_000604_1_22_4"/>
<dbReference type="CDD" id="cd03262">
    <property type="entry name" value="ABC_HisP_GlnQ"/>
    <property type="match status" value="1"/>
</dbReference>
<proteinExistence type="inferred from homology"/>
<dbReference type="Proteomes" id="UP000019095">
    <property type="component" value="Chromosome"/>
</dbReference>
<keyword evidence="3" id="KW-0813">Transport</keyword>
<dbReference type="eggNOG" id="COG1126">
    <property type="taxonomic scope" value="Bacteria"/>
</dbReference>
<dbReference type="GO" id="GO:0005524">
    <property type="term" value="F:ATP binding"/>
    <property type="evidence" value="ECO:0007669"/>
    <property type="project" value="UniProtKB-KW"/>
</dbReference>
<dbReference type="STRING" id="1247726.MIM_c38170"/>
<gene>
    <name evidence="9" type="ORF">MIM_c38170</name>
</gene>
<evidence type="ECO:0000256" key="3">
    <source>
        <dbReference type="ARBA" id="ARBA00022448"/>
    </source>
</evidence>
<keyword evidence="5" id="KW-0547">Nucleotide-binding</keyword>
<dbReference type="GO" id="GO:0005886">
    <property type="term" value="C:plasma membrane"/>
    <property type="evidence" value="ECO:0007669"/>
    <property type="project" value="UniProtKB-SubCell"/>
</dbReference>
<evidence type="ECO:0000256" key="6">
    <source>
        <dbReference type="ARBA" id="ARBA00022840"/>
    </source>
</evidence>
<dbReference type="InterPro" id="IPR027417">
    <property type="entry name" value="P-loop_NTPase"/>
</dbReference>
<keyword evidence="4" id="KW-1003">Cell membrane</keyword>
<dbReference type="InterPro" id="IPR017871">
    <property type="entry name" value="ABC_transporter-like_CS"/>
</dbReference>
<dbReference type="KEGG" id="amim:MIM_c38170"/>
<keyword evidence="7" id="KW-0472">Membrane</keyword>
<dbReference type="AlphaFoldDB" id="W0PFU2"/>
<reference evidence="9 10" key="1">
    <citation type="journal article" date="2014" name="Microbiology">
        <title>Unravelling the complete genome sequence of Advenella mimigardefordensis strain DPN7T and novel insights in the catabolism of the xenobiotic polythioester precursor 3,3'-dithiodipropionate.</title>
        <authorList>
            <person name="Wubbeler J.H."/>
            <person name="Hiessl S."/>
            <person name="Schuldes J."/>
            <person name="Thurmer A."/>
            <person name="Daniel R."/>
            <person name="Steinbuchel A."/>
        </authorList>
    </citation>
    <scope>NUCLEOTIDE SEQUENCE [LARGE SCALE GENOMIC DNA]</scope>
    <source>
        <strain evidence="10">DSM 17166 / LMG 22922 / DPN7</strain>
    </source>
</reference>